<dbReference type="SUPFAM" id="SSF56436">
    <property type="entry name" value="C-type lectin-like"/>
    <property type="match status" value="1"/>
</dbReference>
<sequence length="831" mass="86789">MAMVISTRAKLVITALILFFLLGIVLVTGSTKGWFNPNRYNGERVAARIQDLDLFPDDGSGESFLPEDSTDANILSDDFWAASDEATDIFDASGMQPPGQTQYSHERPYRGIKGEKGERGPKGDSIRGPPGPPGPPGPKGDPAVYPPFVETTSAGAKYTGECTCNASDILEAIKDNESLRETLRGAPGAAGKDGKPGTPGHTGATGVPGARGARGSEGAQGQKGEPGVDGLPGVVGPPGPPGPPGLPENYDESLMVNSMGTFRGTTQPGPKGVSGEKGDAGQKGERGDPGHKGAHGPSGAKGEPGEPGTPGLPGLPGQAGQPGGLEGMASANGTKGEKGEKGMRGRRGGTGPAGPIGPPGKTGAMGDIGHSGRPGMTGPKGEMGPKGPKGDSGGREGVKGDKGDRGQDGRDGLPGPPGLPATGGGDGDSSGVQYIPMPGPPGPPGPPGLPGLSISGPKGEPGMDSRSSFFGDASYYGRPEPPRQTVHSHKHEEALGPVEGEEPYFSASSSNMNMKIVPGAVTFQNIDEMTKKSALNPPGTLAYITEEEALLVRVNKGWQYIALGTLVPIATPAPPTTVAPSMRFDLQSKNLLNSPPPPLNTPTFTTAPEYETWYPRMLRVAALNEPSVGDLQGIRGADFACYRQGRRAGLLGTFKAFLSSRVQNLDSIVRPADRDLPVVNTRGDVLFNSWKGIFNGQGGFFSQAPRIYSFSGKNVMTDPLWPMKMVWHGSLPNGERSMDTYCDAWHSSAHDKSGYASNLEGHKLLDQKRQSCDGKLIVLCVEALSQDRKRKKRDLGGGSYRNSRSNSHDESESLEFSTAEEYAAHLENLLL</sequence>
<dbReference type="InterPro" id="IPR010515">
    <property type="entry name" value="Collagenase_NC10/endostatin"/>
</dbReference>
<evidence type="ECO:0000313" key="5">
    <source>
        <dbReference type="Proteomes" id="UP001652661"/>
    </source>
</evidence>
<dbReference type="InterPro" id="IPR016187">
    <property type="entry name" value="CTDL_fold"/>
</dbReference>
<organism evidence="5 6">
    <name type="scientific">Drosophila kikkawai</name>
    <name type="common">Fruit fly</name>
    <dbReference type="NCBI Taxonomy" id="30033"/>
    <lineage>
        <taxon>Eukaryota</taxon>
        <taxon>Metazoa</taxon>
        <taxon>Ecdysozoa</taxon>
        <taxon>Arthropoda</taxon>
        <taxon>Hexapoda</taxon>
        <taxon>Insecta</taxon>
        <taxon>Pterygota</taxon>
        <taxon>Neoptera</taxon>
        <taxon>Endopterygota</taxon>
        <taxon>Diptera</taxon>
        <taxon>Brachycera</taxon>
        <taxon>Muscomorpha</taxon>
        <taxon>Ephydroidea</taxon>
        <taxon>Drosophilidae</taxon>
        <taxon>Drosophila</taxon>
        <taxon>Sophophora</taxon>
    </lineage>
</organism>
<evidence type="ECO:0000313" key="6">
    <source>
        <dbReference type="RefSeq" id="XP_070142152.1"/>
    </source>
</evidence>
<feature type="region of interest" description="Disordered" evidence="2">
    <location>
        <begin position="791"/>
        <end position="817"/>
    </location>
</feature>
<keyword evidence="1 6" id="KW-0176">Collagen</keyword>
<dbReference type="Pfam" id="PF01391">
    <property type="entry name" value="Collagen"/>
    <property type="match status" value="2"/>
</dbReference>
<feature type="compositionally biased region" description="Pro residues" evidence="2">
    <location>
        <begin position="129"/>
        <end position="139"/>
    </location>
</feature>
<evidence type="ECO:0000259" key="4">
    <source>
        <dbReference type="Pfam" id="PF20010"/>
    </source>
</evidence>
<keyword evidence="5" id="KW-1185">Reference proteome</keyword>
<dbReference type="InterPro" id="IPR016186">
    <property type="entry name" value="C-type_lectin-like/link_sf"/>
</dbReference>
<feature type="compositionally biased region" description="Basic and acidic residues" evidence="2">
    <location>
        <begin position="388"/>
        <end position="411"/>
    </location>
</feature>
<feature type="compositionally biased region" description="Pro residues" evidence="2">
    <location>
        <begin position="437"/>
        <end position="449"/>
    </location>
</feature>
<feature type="compositionally biased region" description="Basic and acidic residues" evidence="2">
    <location>
        <begin position="104"/>
        <end position="125"/>
    </location>
</feature>
<feature type="region of interest" description="Disordered" evidence="2">
    <location>
        <begin position="90"/>
        <end position="148"/>
    </location>
</feature>
<dbReference type="Gene3D" id="3.40.1620.70">
    <property type="match status" value="1"/>
</dbReference>
<dbReference type="InterPro" id="IPR050149">
    <property type="entry name" value="Collagen_superfamily"/>
</dbReference>
<dbReference type="RefSeq" id="XP_070142152.1">
    <property type="nucleotide sequence ID" value="XM_070286051.1"/>
</dbReference>
<feature type="compositionally biased region" description="Pro residues" evidence="2">
    <location>
        <begin position="235"/>
        <end position="246"/>
    </location>
</feature>
<name>A0ABM4GHI1_DROKI</name>
<protein>
    <submittedName>
        <fullName evidence="6">Collagen alpha-1(XVIII) chain isoform X5</fullName>
    </submittedName>
</protein>
<dbReference type="InterPro" id="IPR008160">
    <property type="entry name" value="Collagen"/>
</dbReference>
<feature type="domain" description="Collagen type XV/XVIII trimerization" evidence="4">
    <location>
        <begin position="520"/>
        <end position="568"/>
    </location>
</feature>
<evidence type="ECO:0000256" key="2">
    <source>
        <dbReference type="SAM" id="MobiDB-lite"/>
    </source>
</evidence>
<proteinExistence type="predicted"/>
<dbReference type="CDD" id="cd00247">
    <property type="entry name" value="Endostatin-like"/>
    <property type="match status" value="1"/>
</dbReference>
<feature type="domain" description="Collagenase NC10/endostatin" evidence="3">
    <location>
        <begin position="618"/>
        <end position="783"/>
    </location>
</feature>
<accession>A0ABM4GHI1</accession>
<dbReference type="GeneID" id="108073977"/>
<dbReference type="Proteomes" id="UP001652661">
    <property type="component" value="Chromosome 3L"/>
</dbReference>
<feature type="compositionally biased region" description="Polar residues" evidence="2">
    <location>
        <begin position="255"/>
        <end position="268"/>
    </location>
</feature>
<dbReference type="InterPro" id="IPR045463">
    <property type="entry name" value="XV/XVIII_trimerization_dom"/>
</dbReference>
<feature type="compositionally biased region" description="Basic and acidic residues" evidence="2">
    <location>
        <begin position="274"/>
        <end position="291"/>
    </location>
</feature>
<reference evidence="6" key="1">
    <citation type="submission" date="2025-08" db="UniProtKB">
        <authorList>
            <consortium name="RefSeq"/>
        </authorList>
    </citation>
    <scope>IDENTIFICATION</scope>
    <source>
        <strain evidence="6">14028-0561.14</strain>
        <tissue evidence="6">Whole fly</tissue>
    </source>
</reference>
<dbReference type="GO" id="GO:0005581">
    <property type="term" value="C:collagen trimer"/>
    <property type="evidence" value="ECO:0007669"/>
    <property type="project" value="UniProtKB-KW"/>
</dbReference>
<evidence type="ECO:0000256" key="1">
    <source>
        <dbReference type="ARBA" id="ARBA00023119"/>
    </source>
</evidence>
<evidence type="ECO:0000259" key="3">
    <source>
        <dbReference type="Pfam" id="PF06482"/>
    </source>
</evidence>
<dbReference type="PANTHER" id="PTHR24023">
    <property type="entry name" value="COLLAGEN ALPHA"/>
    <property type="match status" value="1"/>
</dbReference>
<dbReference type="Pfam" id="PF06482">
    <property type="entry name" value="Endostatin"/>
    <property type="match status" value="1"/>
</dbReference>
<feature type="region of interest" description="Disordered" evidence="2">
    <location>
        <begin position="184"/>
        <end position="491"/>
    </location>
</feature>
<dbReference type="Gene3D" id="3.10.100.10">
    <property type="entry name" value="Mannose-Binding Protein A, subunit A"/>
    <property type="match status" value="1"/>
</dbReference>
<gene>
    <name evidence="6" type="primary">Mp</name>
</gene>
<feature type="compositionally biased region" description="Low complexity" evidence="2">
    <location>
        <begin position="374"/>
        <end position="386"/>
    </location>
</feature>
<dbReference type="PANTHER" id="PTHR24023:SF1098">
    <property type="entry name" value="MULTIPLEXIN, ISOFORM R"/>
    <property type="match status" value="1"/>
</dbReference>
<dbReference type="Pfam" id="PF20010">
    <property type="entry name" value="Collagen_trimer"/>
    <property type="match status" value="1"/>
</dbReference>